<keyword evidence="3" id="KW-1185">Reference proteome</keyword>
<feature type="domain" description="MOSC" evidence="1">
    <location>
        <begin position="31"/>
        <end position="165"/>
    </location>
</feature>
<organism evidence="2 3">
    <name type="scientific">Ammoniphilus oxalaticus</name>
    <dbReference type="NCBI Taxonomy" id="66863"/>
    <lineage>
        <taxon>Bacteria</taxon>
        <taxon>Bacillati</taxon>
        <taxon>Bacillota</taxon>
        <taxon>Bacilli</taxon>
        <taxon>Bacillales</taxon>
        <taxon>Paenibacillaceae</taxon>
        <taxon>Aneurinibacillus group</taxon>
        <taxon>Ammoniphilus</taxon>
    </lineage>
</organism>
<dbReference type="GO" id="GO:0003824">
    <property type="term" value="F:catalytic activity"/>
    <property type="evidence" value="ECO:0007669"/>
    <property type="project" value="InterPro"/>
</dbReference>
<reference evidence="2 3" key="1">
    <citation type="submission" date="2016-08" db="EMBL/GenBank/DDBJ databases">
        <title>Novel Firmicute Genomes.</title>
        <authorList>
            <person name="Poppleton D.I."/>
            <person name="Gribaldo S."/>
        </authorList>
    </citation>
    <scope>NUCLEOTIDE SEQUENCE [LARGE SCALE GENOMIC DNA]</scope>
    <source>
        <strain evidence="2 3">RAOx-1</strain>
    </source>
</reference>
<evidence type="ECO:0000313" key="2">
    <source>
        <dbReference type="EMBL" id="RKD23009.1"/>
    </source>
</evidence>
<dbReference type="EMBL" id="MCHY01000009">
    <property type="protein sequence ID" value="RKD23009.1"/>
    <property type="molecule type" value="Genomic_DNA"/>
</dbReference>
<evidence type="ECO:0000313" key="3">
    <source>
        <dbReference type="Proteomes" id="UP000284219"/>
    </source>
</evidence>
<gene>
    <name evidence="2" type="ORF">BEP19_12320</name>
</gene>
<dbReference type="RefSeq" id="WP_120190498.1">
    <property type="nucleotide sequence ID" value="NZ_MCHY01000009.1"/>
</dbReference>
<dbReference type="PANTHER" id="PTHR30212:SF4">
    <property type="entry name" value="MOSC DOMAIN-CONTAINING PROTEIN"/>
    <property type="match status" value="1"/>
</dbReference>
<dbReference type="InterPro" id="IPR052353">
    <property type="entry name" value="Benzoxazolinone_Detox_Enz"/>
</dbReference>
<accession>A0A419SGU9</accession>
<dbReference type="GO" id="GO:0030151">
    <property type="term" value="F:molybdenum ion binding"/>
    <property type="evidence" value="ECO:0007669"/>
    <property type="project" value="InterPro"/>
</dbReference>
<dbReference type="Pfam" id="PF03475">
    <property type="entry name" value="YiiM_3-alpha"/>
    <property type="match status" value="1"/>
</dbReference>
<evidence type="ECO:0000259" key="1">
    <source>
        <dbReference type="PROSITE" id="PS51340"/>
    </source>
</evidence>
<dbReference type="InterPro" id="IPR005302">
    <property type="entry name" value="MoCF_Sase_C"/>
</dbReference>
<dbReference type="OrthoDB" id="9786134at2"/>
<dbReference type="Proteomes" id="UP000284219">
    <property type="component" value="Unassembled WGS sequence"/>
</dbReference>
<dbReference type="SUPFAM" id="SSF50800">
    <property type="entry name" value="PK beta-barrel domain-like"/>
    <property type="match status" value="1"/>
</dbReference>
<dbReference type="PROSITE" id="PS51340">
    <property type="entry name" value="MOSC"/>
    <property type="match status" value="1"/>
</dbReference>
<sequence>MQSGQIISINVGKPEQVEHKGKQVSTAIYKQPVTDPLFLSKVNFDGDGQADLVHHGGVDKAVCVYPLEHYPHWEQALQTELAYGAFGENLTTRGLLETDVCIGDIFKLGAATVQISQPRQPCYKLSIRYGLPEMPLHIQQLGYTGYYLRVLEEGVVSSSDSLVKLKGHPKAITVAFANRLMHHDKNDFEGIKQVLEVEELSSSWRRTFSNRLKGDPGDSSERLTGKNNL</sequence>
<dbReference type="InterPro" id="IPR011037">
    <property type="entry name" value="Pyrv_Knase-like_insert_dom_sf"/>
</dbReference>
<name>A0A419SGU9_9BACL</name>
<dbReference type="GO" id="GO:0030170">
    <property type="term" value="F:pyridoxal phosphate binding"/>
    <property type="evidence" value="ECO:0007669"/>
    <property type="project" value="InterPro"/>
</dbReference>
<proteinExistence type="predicted"/>
<comment type="caution">
    <text evidence="2">The sequence shown here is derived from an EMBL/GenBank/DDBJ whole genome shotgun (WGS) entry which is preliminary data.</text>
</comment>
<dbReference type="AlphaFoldDB" id="A0A419SGU9"/>
<dbReference type="Gene3D" id="2.40.33.20">
    <property type="entry name" value="PK beta-barrel domain-like"/>
    <property type="match status" value="1"/>
</dbReference>
<dbReference type="PANTHER" id="PTHR30212">
    <property type="entry name" value="PROTEIN YIIM"/>
    <property type="match status" value="1"/>
</dbReference>
<dbReference type="Pfam" id="PF03473">
    <property type="entry name" value="MOSC"/>
    <property type="match status" value="1"/>
</dbReference>
<dbReference type="InterPro" id="IPR005163">
    <property type="entry name" value="Tri_helical_YiiM-like"/>
</dbReference>
<protein>
    <submittedName>
        <fullName evidence="2">Cytoplasmic protein</fullName>
    </submittedName>
</protein>